<dbReference type="InterPro" id="IPR020616">
    <property type="entry name" value="Thiolase_N"/>
</dbReference>
<proteinExistence type="predicted"/>
<dbReference type="Gene3D" id="3.40.47.10">
    <property type="match status" value="1"/>
</dbReference>
<protein>
    <submittedName>
        <fullName evidence="3">Thiolase family protein</fullName>
    </submittedName>
</protein>
<dbReference type="InterPro" id="IPR002155">
    <property type="entry name" value="Thiolase"/>
</dbReference>
<evidence type="ECO:0000313" key="3">
    <source>
        <dbReference type="EMBL" id="CUV01280.1"/>
    </source>
</evidence>
<gene>
    <name evidence="3" type="ORF">MGWOODY_Clf1843</name>
</gene>
<evidence type="ECO:0000259" key="2">
    <source>
        <dbReference type="Pfam" id="PF22691"/>
    </source>
</evidence>
<feature type="domain" description="Thiolase C-terminal" evidence="2">
    <location>
        <begin position="252"/>
        <end position="375"/>
    </location>
</feature>
<dbReference type="SUPFAM" id="SSF53901">
    <property type="entry name" value="Thiolase-like"/>
    <property type="match status" value="1"/>
</dbReference>
<dbReference type="InterPro" id="IPR016039">
    <property type="entry name" value="Thiolase-like"/>
</dbReference>
<dbReference type="CDD" id="cd00829">
    <property type="entry name" value="SCP-x_thiolase"/>
    <property type="match status" value="1"/>
</dbReference>
<dbReference type="PANTHER" id="PTHR42870:SF6">
    <property type="entry name" value="ACETYL-COA C-ACYLTRANSFERASE"/>
    <property type="match status" value="1"/>
</dbReference>
<dbReference type="Pfam" id="PF22691">
    <property type="entry name" value="Thiolase_C_1"/>
    <property type="match status" value="1"/>
</dbReference>
<organism evidence="3">
    <name type="scientific">hydrothermal vent metagenome</name>
    <dbReference type="NCBI Taxonomy" id="652676"/>
    <lineage>
        <taxon>unclassified sequences</taxon>
        <taxon>metagenomes</taxon>
        <taxon>ecological metagenomes</taxon>
    </lineage>
</organism>
<accession>A0A160VA14</accession>
<sequence length="390" mass="41663">MSGIKDRVAVIGMGCSKFGERWDSSSSDLIVEAAYEAFEDAGIEGKDVQAAWLGTVGSFRTGQPLAAALKLDYIPITRVENACATATDAFRNACYAVAAGIYDIVLAVGVEKLKDSGFSGLAVAEPAGADVNPPVPPPSQFALAATRYFHQYDIPYEDGKMTLAQIASKNHHNGTMSPKAHFQREVTAEQVANAPMVAWPLGLFDCCGVSDGAAAAIITTPEIAKTFRDDYILVKGIGLSVGAYGIMRNDWDFTHFPESVRASQAAYQEAGISDPRQEIDLAMVHDCFTITELIIYEDLGFTPRGRASEDVAAGTFSLEGELPVNTDGGLKCFGHPIGASGIRMIYEVYKQLQGKAEGRQLKDPTLGLTHNLGGRPGSFTCSVALFGTRD</sequence>
<feature type="domain" description="Thiolase N-terminal" evidence="1">
    <location>
        <begin position="13"/>
        <end position="220"/>
    </location>
</feature>
<dbReference type="InterPro" id="IPR055140">
    <property type="entry name" value="Thiolase_C_2"/>
</dbReference>
<dbReference type="PIRSF" id="PIRSF000429">
    <property type="entry name" value="Ac-CoA_Ac_transf"/>
    <property type="match status" value="1"/>
</dbReference>
<reference evidence="3" key="1">
    <citation type="submission" date="2015-10" db="EMBL/GenBank/DDBJ databases">
        <authorList>
            <person name="Gilbert D.G."/>
        </authorList>
    </citation>
    <scope>NUCLEOTIDE SEQUENCE</scope>
</reference>
<dbReference type="AlphaFoldDB" id="A0A160VA14"/>
<dbReference type="EMBL" id="FAXA01000037">
    <property type="protein sequence ID" value="CUV01280.1"/>
    <property type="molecule type" value="Genomic_DNA"/>
</dbReference>
<dbReference type="NCBIfam" id="NF004810">
    <property type="entry name" value="PRK06157.1"/>
    <property type="match status" value="1"/>
</dbReference>
<evidence type="ECO:0000259" key="1">
    <source>
        <dbReference type="Pfam" id="PF00108"/>
    </source>
</evidence>
<dbReference type="PANTHER" id="PTHR42870">
    <property type="entry name" value="ACETYL-COA C-ACETYLTRANSFERASE"/>
    <property type="match status" value="1"/>
</dbReference>
<dbReference type="Pfam" id="PF00108">
    <property type="entry name" value="Thiolase_N"/>
    <property type="match status" value="1"/>
</dbReference>
<name>A0A160VA14_9ZZZZ</name>
<dbReference type="GO" id="GO:0016747">
    <property type="term" value="F:acyltransferase activity, transferring groups other than amino-acyl groups"/>
    <property type="evidence" value="ECO:0007669"/>
    <property type="project" value="InterPro"/>
</dbReference>